<dbReference type="EMBL" id="AORC01000002">
    <property type="protein sequence ID" value="EYT51196.1"/>
    <property type="molecule type" value="Genomic_DNA"/>
</dbReference>
<dbReference type="InterPro" id="IPR036388">
    <property type="entry name" value="WH-like_DNA-bd_sf"/>
</dbReference>
<name>A0A022L1N4_9MICO</name>
<organism evidence="2 3">
    <name type="scientific">Brachybacterium muris UCD-AY4</name>
    <dbReference type="NCBI Taxonomy" id="1249481"/>
    <lineage>
        <taxon>Bacteria</taxon>
        <taxon>Bacillati</taxon>
        <taxon>Actinomycetota</taxon>
        <taxon>Actinomycetes</taxon>
        <taxon>Micrococcales</taxon>
        <taxon>Dermabacteraceae</taxon>
        <taxon>Brachybacterium</taxon>
    </lineage>
</organism>
<evidence type="ECO:0000259" key="1">
    <source>
        <dbReference type="Pfam" id="PF03551"/>
    </source>
</evidence>
<accession>A0A022L1N4</accession>
<feature type="domain" description="Transcription regulator PadR N-terminal" evidence="1">
    <location>
        <begin position="19"/>
        <end position="91"/>
    </location>
</feature>
<dbReference type="AlphaFoldDB" id="A0A022L1N4"/>
<dbReference type="PANTHER" id="PTHR33169:SF14">
    <property type="entry name" value="TRANSCRIPTIONAL REGULATOR RV3488"/>
    <property type="match status" value="1"/>
</dbReference>
<evidence type="ECO:0000313" key="3">
    <source>
        <dbReference type="Proteomes" id="UP000019754"/>
    </source>
</evidence>
<dbReference type="Proteomes" id="UP000019754">
    <property type="component" value="Unassembled WGS sequence"/>
</dbReference>
<dbReference type="SUPFAM" id="SSF46785">
    <property type="entry name" value="Winged helix' DNA-binding domain"/>
    <property type="match status" value="1"/>
</dbReference>
<dbReference type="Pfam" id="PF03551">
    <property type="entry name" value="PadR"/>
    <property type="match status" value="1"/>
</dbReference>
<protein>
    <submittedName>
        <fullName evidence="2">PadR family transcriptional regulator</fullName>
    </submittedName>
</protein>
<proteinExistence type="predicted"/>
<dbReference type="HOGENOM" id="CLU_063440_3_3_11"/>
<dbReference type="PANTHER" id="PTHR33169">
    <property type="entry name" value="PADR-FAMILY TRANSCRIPTIONAL REGULATOR"/>
    <property type="match status" value="1"/>
</dbReference>
<dbReference type="RefSeq" id="WP_017824641.1">
    <property type="nucleotide sequence ID" value="NZ_KB403091.1"/>
</dbReference>
<dbReference type="InterPro" id="IPR005149">
    <property type="entry name" value="Tscrpt_reg_PadR_N"/>
</dbReference>
<evidence type="ECO:0000313" key="2">
    <source>
        <dbReference type="EMBL" id="EYT51196.1"/>
    </source>
</evidence>
<gene>
    <name evidence="2" type="ORF">D641_0101705</name>
</gene>
<dbReference type="Gene3D" id="1.10.10.10">
    <property type="entry name" value="Winged helix-like DNA-binding domain superfamily/Winged helix DNA-binding domain"/>
    <property type="match status" value="1"/>
</dbReference>
<comment type="caution">
    <text evidence="2">The sequence shown here is derived from an EMBL/GenBank/DDBJ whole genome shotgun (WGS) entry which is preliminary data.</text>
</comment>
<reference evidence="2 3" key="1">
    <citation type="journal article" date="2013" name="Genome Announc.">
        <title>Draft genome sequence of an Actinobacterium, Brachybacterium muris strain UCD-AY4.</title>
        <authorList>
            <person name="Lo J.R."/>
            <person name="Lang J.M."/>
            <person name="Darling A.E."/>
            <person name="Eisen J.A."/>
            <person name="Coil D.A."/>
        </authorList>
    </citation>
    <scope>NUCLEOTIDE SEQUENCE [LARGE SCALE GENOMIC DNA]</scope>
    <source>
        <strain evidence="2 3">UCD-AY4</strain>
    </source>
</reference>
<dbReference type="STRING" id="1249481.D641_0101705"/>
<keyword evidence="3" id="KW-1185">Reference proteome</keyword>
<dbReference type="InterPro" id="IPR036390">
    <property type="entry name" value="WH_DNA-bd_sf"/>
</dbReference>
<sequence>MSKEQDAARLRRGVVELAVLALLHERPRYGQQLVEDLSQRPALALSAGTVYPLVSRLLKNGLIASTWQESPVGPPRKYYRLTSEGSRALAEMTRAWNALRTDVDALVKETP</sequence>
<dbReference type="InterPro" id="IPR052509">
    <property type="entry name" value="Metal_resp_DNA-bind_regulator"/>
</dbReference>